<dbReference type="InterPro" id="IPR018911">
    <property type="entry name" value="Gmad2_Ig-like_dom"/>
</dbReference>
<dbReference type="PANTHER" id="PTHR33734">
    <property type="entry name" value="LYSM DOMAIN-CONTAINING GPI-ANCHORED PROTEIN 2"/>
    <property type="match status" value="1"/>
</dbReference>
<gene>
    <name evidence="2" type="ORF">HNR53_000833</name>
</gene>
<dbReference type="Gene3D" id="3.10.350.10">
    <property type="entry name" value="LysM domain"/>
    <property type="match status" value="3"/>
</dbReference>
<keyword evidence="3" id="KW-1185">Reference proteome</keyword>
<protein>
    <submittedName>
        <fullName evidence="2">LysM repeat protein</fullName>
    </submittedName>
</protein>
<dbReference type="SMART" id="SM00257">
    <property type="entry name" value="LysM"/>
    <property type="match status" value="3"/>
</dbReference>
<organism evidence="2 3">
    <name type="scientific">Bacillus benzoevorans</name>
    <dbReference type="NCBI Taxonomy" id="1456"/>
    <lineage>
        <taxon>Bacteria</taxon>
        <taxon>Bacillati</taxon>
        <taxon>Bacillota</taxon>
        <taxon>Bacilli</taxon>
        <taxon>Bacillales</taxon>
        <taxon>Bacillaceae</taxon>
        <taxon>Bacillus</taxon>
    </lineage>
</organism>
<dbReference type="Pfam" id="PF01476">
    <property type="entry name" value="LysM"/>
    <property type="match status" value="3"/>
</dbReference>
<dbReference type="RefSeq" id="WP_246439274.1">
    <property type="nucleotide sequence ID" value="NZ_JACHGK010000002.1"/>
</dbReference>
<feature type="domain" description="LysM" evidence="1">
    <location>
        <begin position="41"/>
        <end position="89"/>
    </location>
</feature>
<dbReference type="EMBL" id="JACHGK010000002">
    <property type="protein sequence ID" value="MBB6444225.1"/>
    <property type="molecule type" value="Genomic_DNA"/>
</dbReference>
<dbReference type="PANTHER" id="PTHR33734:SF22">
    <property type="entry name" value="MEMBRANE-BOUND LYTIC MUREIN TRANSGLYCOSYLASE D"/>
    <property type="match status" value="1"/>
</dbReference>
<evidence type="ECO:0000313" key="3">
    <source>
        <dbReference type="Proteomes" id="UP000531594"/>
    </source>
</evidence>
<name>A0A7X0HNU7_9BACI</name>
<dbReference type="Proteomes" id="UP000531594">
    <property type="component" value="Unassembled WGS sequence"/>
</dbReference>
<evidence type="ECO:0000313" key="2">
    <source>
        <dbReference type="EMBL" id="MBB6444225.1"/>
    </source>
</evidence>
<dbReference type="InterPro" id="IPR018392">
    <property type="entry name" value="LysM"/>
</dbReference>
<feature type="domain" description="LysM" evidence="1">
    <location>
        <begin position="145"/>
        <end position="192"/>
    </location>
</feature>
<sequence>MPRFFKGNFSSKLEKNRVQIRRVEFDENGVMAVPVIFREYYIYTVYPGDTLYSIAQKFNSSAGEIMRVNHIFPPVTDPGLIFPGDVLLVPNLVKTGKVHYIVHTGDALNKISYTYSTYIDLVSGINHLGNPNMLFPSQRLVIPAFIYEVKTGDSLNAIASRYGLPLSSIVRANERRPGFQADVIWPGYHLIIPLPTMRNMVVWTPLPGTTVGRGFKITGQARSFEANVLHQLKDANGITISNERFTTADIGAPEYGNFTSMVPFDRSPTSNRGELWVYTRSAKDGSMQDLVRMRVYF</sequence>
<feature type="domain" description="LysM" evidence="1">
    <location>
        <begin position="98"/>
        <end position="142"/>
    </location>
</feature>
<reference evidence="2 3" key="1">
    <citation type="submission" date="2020-08" db="EMBL/GenBank/DDBJ databases">
        <title>Genomic Encyclopedia of Type Strains, Phase IV (KMG-IV): sequencing the most valuable type-strain genomes for metagenomic binning, comparative biology and taxonomic classification.</title>
        <authorList>
            <person name="Goeker M."/>
        </authorList>
    </citation>
    <scope>NUCLEOTIDE SEQUENCE [LARGE SCALE GENOMIC DNA]</scope>
    <source>
        <strain evidence="2 3">DSM 5391</strain>
    </source>
</reference>
<dbReference type="Pfam" id="PF10648">
    <property type="entry name" value="Gmad2"/>
    <property type="match status" value="1"/>
</dbReference>
<dbReference type="PROSITE" id="PS51782">
    <property type="entry name" value="LYSM"/>
    <property type="match status" value="3"/>
</dbReference>
<evidence type="ECO:0000259" key="1">
    <source>
        <dbReference type="PROSITE" id="PS51782"/>
    </source>
</evidence>
<dbReference type="SUPFAM" id="SSF54106">
    <property type="entry name" value="LysM domain"/>
    <property type="match status" value="3"/>
</dbReference>
<accession>A0A7X0HNU7</accession>
<dbReference type="CDD" id="cd00118">
    <property type="entry name" value="LysM"/>
    <property type="match status" value="2"/>
</dbReference>
<comment type="caution">
    <text evidence="2">The sequence shown here is derived from an EMBL/GenBank/DDBJ whole genome shotgun (WGS) entry which is preliminary data.</text>
</comment>
<dbReference type="InterPro" id="IPR036779">
    <property type="entry name" value="LysM_dom_sf"/>
</dbReference>
<proteinExistence type="predicted"/>
<dbReference type="AlphaFoldDB" id="A0A7X0HNU7"/>